<name>C6LKV6_9FIRM</name>
<organism evidence="1 2">
    <name type="scientific">Marvinbryantia formatexigens DSM 14469</name>
    <dbReference type="NCBI Taxonomy" id="478749"/>
    <lineage>
        <taxon>Bacteria</taxon>
        <taxon>Bacillati</taxon>
        <taxon>Bacillota</taxon>
        <taxon>Clostridia</taxon>
        <taxon>Lachnospirales</taxon>
        <taxon>Lachnospiraceae</taxon>
        <taxon>Marvinbryantia</taxon>
    </lineage>
</organism>
<proteinExistence type="predicted"/>
<gene>
    <name evidence="1" type="ORF">BRYFOR_09303</name>
</gene>
<keyword evidence="2" id="KW-1185">Reference proteome</keyword>
<reference evidence="1" key="1">
    <citation type="submission" date="2009-07" db="EMBL/GenBank/DDBJ databases">
        <authorList>
            <person name="Weinstock G."/>
            <person name="Sodergren E."/>
            <person name="Clifton S."/>
            <person name="Fulton L."/>
            <person name="Fulton B."/>
            <person name="Courtney L."/>
            <person name="Fronick C."/>
            <person name="Harrison M."/>
            <person name="Strong C."/>
            <person name="Farmer C."/>
            <person name="Delahaunty K."/>
            <person name="Markovic C."/>
            <person name="Hall O."/>
            <person name="Minx P."/>
            <person name="Tomlinson C."/>
            <person name="Mitreva M."/>
            <person name="Nelson J."/>
            <person name="Hou S."/>
            <person name="Wollam A."/>
            <person name="Pepin K.H."/>
            <person name="Johnson M."/>
            <person name="Bhonagiri V."/>
            <person name="Nash W.E."/>
            <person name="Warren W."/>
            <person name="Chinwalla A."/>
            <person name="Mardis E.R."/>
            <person name="Wilson R.K."/>
        </authorList>
    </citation>
    <scope>NUCLEOTIDE SEQUENCE [LARGE SCALE GENOMIC DNA]</scope>
    <source>
        <strain evidence="1">DSM 14469</strain>
    </source>
</reference>
<comment type="caution">
    <text evidence="1">The sequence shown here is derived from an EMBL/GenBank/DDBJ whole genome shotgun (WGS) entry which is preliminary data.</text>
</comment>
<evidence type="ECO:0000313" key="1">
    <source>
        <dbReference type="EMBL" id="EET58704.1"/>
    </source>
</evidence>
<accession>C6LKV6</accession>
<protein>
    <submittedName>
        <fullName evidence="1">Uncharacterized protein</fullName>
    </submittedName>
</protein>
<evidence type="ECO:0000313" key="2">
    <source>
        <dbReference type="Proteomes" id="UP000005561"/>
    </source>
</evidence>
<dbReference type="eggNOG" id="ENOG5031V08">
    <property type="taxonomic scope" value="Bacteria"/>
</dbReference>
<dbReference type="AlphaFoldDB" id="C6LKV6"/>
<sequence length="771" mass="87639">MYQDVDTSYLGGRTMKKRSLILGMTLWLLASAIVCAEDDGTIWLDDPEITNVRGQSSASMPDFLVNETGVYDLRYYETDVYENYKNAMESVWHNYLNDYDKVQYCQLVDKMDGMQWAVDGASVVLGETLDQKRYLEILTGMLSAMSYDLKDYMDAQKDLDKIKDVAEYGQDVVDIMTAVVGVDASATANATENIRRQLEDLQYSIGVTWDGAGFVLEQQEKFELYEQILQNYTMYSDFLNAIETYAEDENLAAAANILKKDVGIMLRYQLDQIADAAGDAAVFLGKDVIFDGIIPELLASKDVLALSETDYEVLRFLNDSAKAVGDMISLGQASFKLGILGGDMLFGTTNIYRRYNEVFAIRKIRDALNKAIEAEVVFIQSPEQINRIEKIQNLMENLLYVDYRGYYCVYNMLVNDSQLLSLLEFHNYEDYKEWLQKAGDITRMDLDTVEKIFPSLEFYRMTDEEIAVMGGEHNKSENSDMLSAYGNILWQYYDVWNSGNLNLEMSSNPENIVNYLLYFGNYDGTISLAFTLEDLDGNGIQELLIGMLSNGSCSVIDVFSYVDGAVIHMFSGAERSHLTICEDGIISENGSGGAQHNFQHYYKINEDGKSCDTILYYYINSENYTVEEVDGTITAFDGNYDKYLNVYSEAQFAWTGLNEDNIAEETVQRNMAGPALKGYDIVQAPYFRNGLCENIWSVLQNYYLRKMGADEYQNVYFDFDYENNDHTMEYADIVELQTGQVRYSVSVNLGTGDAVEQSWDGTVDYFNVFDL</sequence>
<dbReference type="Proteomes" id="UP000005561">
    <property type="component" value="Unassembled WGS sequence"/>
</dbReference>
<dbReference type="EMBL" id="ACCL02000026">
    <property type="protein sequence ID" value="EET58704.1"/>
    <property type="molecule type" value="Genomic_DNA"/>
</dbReference>
<dbReference type="STRING" id="168384.SAMN05660368_04222"/>